<dbReference type="Proteomes" id="UP000006787">
    <property type="component" value="Unassembled WGS sequence"/>
</dbReference>
<dbReference type="EMBL" id="AMQS01000051">
    <property type="protein sequence ID" value="EKF50409.1"/>
    <property type="molecule type" value="Genomic_DNA"/>
</dbReference>
<dbReference type="PATRIC" id="fig|1231377.3.peg.2229"/>
<proteinExistence type="predicted"/>
<reference evidence="1 2" key="1">
    <citation type="journal article" date="2012" name="J. Bacteriol.">
        <title>Genome Sequence of the Bacteriocin-Producing Strain Lactococcus garvieae DCC43.</title>
        <authorList>
            <person name="Gabrielsen C."/>
            <person name="Brede D.A."/>
            <person name="Hernandez P.E."/>
            <person name="Nes I.F."/>
            <person name="Diep D.B."/>
        </authorList>
    </citation>
    <scope>NUCLEOTIDE SEQUENCE [LARGE SCALE GENOMIC DNA]</scope>
    <source>
        <strain evidence="1 2">DCC43</strain>
    </source>
</reference>
<organism evidence="1 2">
    <name type="scientific">Lactococcus garvieae DCC43</name>
    <dbReference type="NCBI Taxonomy" id="1231377"/>
    <lineage>
        <taxon>Bacteria</taxon>
        <taxon>Bacillati</taxon>
        <taxon>Bacillota</taxon>
        <taxon>Bacilli</taxon>
        <taxon>Lactobacillales</taxon>
        <taxon>Streptococcaceae</taxon>
        <taxon>Lactococcus</taxon>
    </lineage>
</organism>
<evidence type="ECO:0000313" key="1">
    <source>
        <dbReference type="EMBL" id="EKF50409.1"/>
    </source>
</evidence>
<comment type="caution">
    <text evidence="1">The sequence shown here is derived from an EMBL/GenBank/DDBJ whole genome shotgun (WGS) entry which is preliminary data.</text>
</comment>
<gene>
    <name evidence="1" type="ORF">C426_2249</name>
</gene>
<accession>K2PJK9</accession>
<dbReference type="AlphaFoldDB" id="K2PJK9"/>
<protein>
    <submittedName>
        <fullName evidence="1">Uncharacterized protein</fullName>
    </submittedName>
</protein>
<name>K2PJK9_9LACT</name>
<sequence length="49" mass="5759">MKHVFKKLLDFAQFFILNKNRTAENLSFSCFIFVSSVTNRKINSLESPF</sequence>
<evidence type="ECO:0000313" key="2">
    <source>
        <dbReference type="Proteomes" id="UP000006787"/>
    </source>
</evidence>